<dbReference type="GO" id="GO:0016887">
    <property type="term" value="F:ATP hydrolysis activity"/>
    <property type="evidence" value="ECO:0007669"/>
    <property type="project" value="InterPro"/>
</dbReference>
<keyword evidence="5" id="KW-1185">Reference proteome</keyword>
<dbReference type="OrthoDB" id="548867at2759"/>
<dbReference type="InterPro" id="IPR027417">
    <property type="entry name" value="P-loop_NTPase"/>
</dbReference>
<evidence type="ECO:0000256" key="1">
    <source>
        <dbReference type="ARBA" id="ARBA00010322"/>
    </source>
</evidence>
<sequence>LPRLAGPLGEYFRLVTEKKLKPDEDQMRLVVKLQRLTEDLLDYTPPVATPSLPSLVRRQRGWPGASPTGPRPYVRPRGIWIHGEVGTGKTLAMDLFYTAIPVERKKRVHFHAFMVSAFAKIHDWQYVLTWTDSSFYLVARDLVQDAWLICLDEFQVPDVATATVVRQLLSSMFELGAVLVATSNRKPDDLYKGGFNRDRHGGFIDLIKDRCDEFHIRSKVDYREEMVKAQVPSMVALFTFEELCGSDGMVGRLSFLAISRLIYCPGDFSTKPLGPADHLTICRKYHTIVVQSVPRMGLAQKNEARRFITFVDAAYENKVKLIISADADPTSLFITTEDPITNPDDSSDAFMHREMMGDLLGTTGRGRLATTAKETQLMMLAILTGEEEKFAFRRAVSRLCEMRGAEWAIT</sequence>
<keyword evidence="3" id="KW-0067">ATP-binding</keyword>
<dbReference type="PANTHER" id="PTHR12169">
    <property type="entry name" value="ATPASE N2B"/>
    <property type="match status" value="1"/>
</dbReference>
<accession>A0A4P9W5D4</accession>
<evidence type="ECO:0000256" key="2">
    <source>
        <dbReference type="ARBA" id="ARBA00022741"/>
    </source>
</evidence>
<evidence type="ECO:0000313" key="4">
    <source>
        <dbReference type="EMBL" id="RKO87464.1"/>
    </source>
</evidence>
<dbReference type="NCBIfam" id="NF040713">
    <property type="entry name" value="ZapE"/>
    <property type="match status" value="1"/>
</dbReference>
<keyword evidence="2" id="KW-0547">Nucleotide-binding</keyword>
<dbReference type="GO" id="GO:0005739">
    <property type="term" value="C:mitochondrion"/>
    <property type="evidence" value="ECO:0007669"/>
    <property type="project" value="TreeGrafter"/>
</dbReference>
<dbReference type="Gene3D" id="3.40.50.300">
    <property type="entry name" value="P-loop containing nucleotide triphosphate hydrolases"/>
    <property type="match status" value="1"/>
</dbReference>
<dbReference type="AlphaFoldDB" id="A0A4P9W5D4"/>
<dbReference type="PANTHER" id="PTHR12169:SF6">
    <property type="entry name" value="AFG1-LIKE ATPASE"/>
    <property type="match status" value="1"/>
</dbReference>
<protein>
    <submittedName>
        <fullName evidence="4">AFG1-like ATPase-domain-containing protein</fullName>
    </submittedName>
</protein>
<reference evidence="5" key="1">
    <citation type="journal article" date="2018" name="Nat. Microbiol.">
        <title>Leveraging single-cell genomics to expand the fungal tree of life.</title>
        <authorList>
            <person name="Ahrendt S.R."/>
            <person name="Quandt C.A."/>
            <person name="Ciobanu D."/>
            <person name="Clum A."/>
            <person name="Salamov A."/>
            <person name="Andreopoulos B."/>
            <person name="Cheng J.F."/>
            <person name="Woyke T."/>
            <person name="Pelin A."/>
            <person name="Henrissat B."/>
            <person name="Reynolds N.K."/>
            <person name="Benny G.L."/>
            <person name="Smith M.E."/>
            <person name="James T.Y."/>
            <person name="Grigoriev I.V."/>
        </authorList>
    </citation>
    <scope>NUCLEOTIDE SEQUENCE [LARGE SCALE GENOMIC DNA]</scope>
</reference>
<dbReference type="Pfam" id="PF03969">
    <property type="entry name" value="AFG1_ATPase"/>
    <property type="match status" value="2"/>
</dbReference>
<evidence type="ECO:0000256" key="3">
    <source>
        <dbReference type="ARBA" id="ARBA00022840"/>
    </source>
</evidence>
<dbReference type="SUPFAM" id="SSF52540">
    <property type="entry name" value="P-loop containing nucleoside triphosphate hydrolases"/>
    <property type="match status" value="1"/>
</dbReference>
<dbReference type="InterPro" id="IPR005654">
    <property type="entry name" value="ATPase_AFG1-like"/>
</dbReference>
<dbReference type="Proteomes" id="UP000269721">
    <property type="component" value="Unassembled WGS sequence"/>
</dbReference>
<comment type="similarity">
    <text evidence="1">Belongs to the AFG1 ATPase family.</text>
</comment>
<evidence type="ECO:0000313" key="5">
    <source>
        <dbReference type="Proteomes" id="UP000269721"/>
    </source>
</evidence>
<feature type="non-terminal residue" evidence="4">
    <location>
        <position position="1"/>
    </location>
</feature>
<gene>
    <name evidence="4" type="ORF">BDK51DRAFT_2442</name>
</gene>
<organism evidence="4 5">
    <name type="scientific">Blyttiomyces helicus</name>
    <dbReference type="NCBI Taxonomy" id="388810"/>
    <lineage>
        <taxon>Eukaryota</taxon>
        <taxon>Fungi</taxon>
        <taxon>Fungi incertae sedis</taxon>
        <taxon>Chytridiomycota</taxon>
        <taxon>Chytridiomycota incertae sedis</taxon>
        <taxon>Chytridiomycetes</taxon>
        <taxon>Chytridiomycetes incertae sedis</taxon>
        <taxon>Blyttiomyces</taxon>
    </lineage>
</organism>
<dbReference type="EMBL" id="KZ997402">
    <property type="protein sequence ID" value="RKO87464.1"/>
    <property type="molecule type" value="Genomic_DNA"/>
</dbReference>
<dbReference type="GO" id="GO:0005524">
    <property type="term" value="F:ATP binding"/>
    <property type="evidence" value="ECO:0007669"/>
    <property type="project" value="UniProtKB-KW"/>
</dbReference>
<proteinExistence type="inferred from homology"/>
<name>A0A4P9W5D4_9FUNG</name>
<feature type="non-terminal residue" evidence="4">
    <location>
        <position position="410"/>
    </location>
</feature>